<evidence type="ECO:0000259" key="8">
    <source>
        <dbReference type="PROSITE" id="PS51755"/>
    </source>
</evidence>
<keyword evidence="10" id="KW-1185">Reference proteome</keyword>
<dbReference type="InterPro" id="IPR005158">
    <property type="entry name" value="BTAD"/>
</dbReference>
<dbReference type="PRINTS" id="PR00364">
    <property type="entry name" value="DISEASERSIST"/>
</dbReference>
<dbReference type="Gene3D" id="3.40.50.300">
    <property type="entry name" value="P-loop containing nucleotide triphosphate hydrolases"/>
    <property type="match status" value="1"/>
</dbReference>
<reference evidence="9 10" key="1">
    <citation type="submission" date="2024-10" db="EMBL/GenBank/DDBJ databases">
        <title>The Natural Products Discovery Center: Release of the First 8490 Sequenced Strains for Exploring Actinobacteria Biosynthetic Diversity.</title>
        <authorList>
            <person name="Kalkreuter E."/>
            <person name="Kautsar S.A."/>
            <person name="Yang D."/>
            <person name="Bader C.D."/>
            <person name="Teijaro C.N."/>
            <person name="Fluegel L."/>
            <person name="Davis C.M."/>
            <person name="Simpson J.R."/>
            <person name="Lauterbach L."/>
            <person name="Steele A.D."/>
            <person name="Gui C."/>
            <person name="Meng S."/>
            <person name="Li G."/>
            <person name="Viehrig K."/>
            <person name="Ye F."/>
            <person name="Su P."/>
            <person name="Kiefer A.F."/>
            <person name="Nichols A."/>
            <person name="Cepeda A.J."/>
            <person name="Yan W."/>
            <person name="Fan B."/>
            <person name="Jiang Y."/>
            <person name="Adhikari A."/>
            <person name="Zheng C.-J."/>
            <person name="Schuster L."/>
            <person name="Cowan T.M."/>
            <person name="Smanski M.J."/>
            <person name="Chevrette M.G."/>
            <person name="De Carvalho L.P.S."/>
            <person name="Shen B."/>
        </authorList>
    </citation>
    <scope>NUCLEOTIDE SEQUENCE [LARGE SCALE GENOMIC DNA]</scope>
    <source>
        <strain evidence="9 10">NPDC020602</strain>
    </source>
</reference>
<dbReference type="EMBL" id="JBIRUI010000024">
    <property type="protein sequence ID" value="MFI1718618.1"/>
    <property type="molecule type" value="Genomic_DNA"/>
</dbReference>
<evidence type="ECO:0000313" key="10">
    <source>
        <dbReference type="Proteomes" id="UP001611339"/>
    </source>
</evidence>
<dbReference type="SUPFAM" id="SSF46894">
    <property type="entry name" value="C-terminal effector domain of the bipartite response regulators"/>
    <property type="match status" value="1"/>
</dbReference>
<dbReference type="InterPro" id="IPR036388">
    <property type="entry name" value="WH-like_DNA-bd_sf"/>
</dbReference>
<dbReference type="SMART" id="SM00862">
    <property type="entry name" value="Trans_reg_C"/>
    <property type="match status" value="1"/>
</dbReference>
<feature type="region of interest" description="Disordered" evidence="7">
    <location>
        <begin position="292"/>
        <end position="394"/>
    </location>
</feature>
<dbReference type="PANTHER" id="PTHR35807:SF1">
    <property type="entry name" value="TRANSCRIPTIONAL REGULATOR REDD"/>
    <property type="match status" value="1"/>
</dbReference>
<accession>A0ABW7UIU1</accession>
<dbReference type="Pfam" id="PF00486">
    <property type="entry name" value="Trans_reg_C"/>
    <property type="match status" value="1"/>
</dbReference>
<keyword evidence="2" id="KW-0902">Two-component regulatory system</keyword>
<dbReference type="SUPFAM" id="SSF52540">
    <property type="entry name" value="P-loop containing nucleoside triphosphate hydrolases"/>
    <property type="match status" value="1"/>
</dbReference>
<dbReference type="SMART" id="SM01043">
    <property type="entry name" value="BTAD"/>
    <property type="match status" value="1"/>
</dbReference>
<dbReference type="SMART" id="SM00028">
    <property type="entry name" value="TPR"/>
    <property type="match status" value="4"/>
</dbReference>
<dbReference type="InterPro" id="IPR001867">
    <property type="entry name" value="OmpR/PhoB-type_DNA-bd"/>
</dbReference>
<dbReference type="CDD" id="cd15831">
    <property type="entry name" value="BTAD"/>
    <property type="match status" value="1"/>
</dbReference>
<dbReference type="InterPro" id="IPR016032">
    <property type="entry name" value="Sig_transdc_resp-reg_C-effctor"/>
</dbReference>
<dbReference type="Gene3D" id="1.10.10.10">
    <property type="entry name" value="Winged helix-like DNA-binding domain superfamily/Winged helix DNA-binding domain"/>
    <property type="match status" value="1"/>
</dbReference>
<sequence>MVVKFGLLGSLVVHDGTEPRPVSGPKVRVLLAALLLQANRPVSRDALKEALWGDSIPASADAALANHLTRLRRVLAAAEGGTDERLRTVAPGYQLIVHEDELDADVFEARVRAVRRAHQREDWEAVRREAALAMPLWRGTPLADLAPFSDTEGPALRVDQLVEARLQALEWSFDAELSLGRHHEAVAPLATLAGEHPLREGFHWRLMLALHRSGRQAEAFSVFHRLRRNLVDELGTEPGAAVQEAHAELLAGEPAPAPAPRAATARPPFQLPCEGEAFTGRETEAATVRALLGVRPERDVPEPGPPGVHEAPAQDAGTGPADDGDAGTAGVARAGAGDGPGGAGGTGGGTGLRRGTGVGGAGRAGAGGGPDGAGPAGGGGGGRTGVGADGGGRSGTVRARAVVISGMGGVGKTALAMHVAHQVREDFPDGALYADLRGYGAGGARTAHELLARFLSDLGVRQDALPEDTDDRALLFRSALAERRVLLVLDNARNAAHVAPLLPAGGHSAALITSRQLLADLPRSARVPLSPLPEPDQYALLAKLAGAERVRSEPEALAAIMAACGGLPLALHIVGGRLASRPSWPLALLAKRLTPHRGRLDTLAMGEFDVRRTFAMSYVAMRDGEQPLEREAARAFRLLGRVWPGHAVTPQSAAALLDVTEARAAAVLDVLADAHLVLNPEPDRYLLHDLLGEYAAQRDEEDTEQERTAALIRLLSWYAAALAAATVAATRETQSPPPLGGEAVKGLSLPEFADDDEAIRWTARELPAVRDALTRAGRLGRSDIAWRIAVGLFGHASTHWWTGEWDACLEQAMDIARRHDDRLGQAWLHRRTAVAHGMAFRNEACLEHLGIALELFTERADLTAQASILGNMSAVYLQIGDSERALVHAERSRDLYRATRNTRGEALLLSRIADVHKMRGEPDLAAADYRRVIELIRGTGHGVFLATALTNYGDVLRLLGERDEAFEVLAEALAIRLRMDDHGGTADCLVFTARAHHHFGERDAARETWEWCLELSRRYDIAKRIDDCLEGLKALASEALAPQPLVSEAPAPRPGTPPARQDGGLP</sequence>
<dbReference type="Pfam" id="PF13424">
    <property type="entry name" value="TPR_12"/>
    <property type="match status" value="2"/>
</dbReference>
<comment type="caution">
    <text evidence="9">The sequence shown here is derived from an EMBL/GenBank/DDBJ whole genome shotgun (WGS) entry which is preliminary data.</text>
</comment>
<evidence type="ECO:0000256" key="4">
    <source>
        <dbReference type="ARBA" id="ARBA00023125"/>
    </source>
</evidence>
<evidence type="ECO:0000313" key="9">
    <source>
        <dbReference type="EMBL" id="MFI1718618.1"/>
    </source>
</evidence>
<evidence type="ECO:0000256" key="6">
    <source>
        <dbReference type="PROSITE-ProRule" id="PRU01091"/>
    </source>
</evidence>
<proteinExistence type="inferred from homology"/>
<keyword evidence="5" id="KW-0804">Transcription</keyword>
<dbReference type="InterPro" id="IPR019734">
    <property type="entry name" value="TPR_rpt"/>
</dbReference>
<dbReference type="Proteomes" id="UP001611339">
    <property type="component" value="Unassembled WGS sequence"/>
</dbReference>
<dbReference type="PROSITE" id="PS51755">
    <property type="entry name" value="OMPR_PHOB"/>
    <property type="match status" value="1"/>
</dbReference>
<evidence type="ECO:0000256" key="1">
    <source>
        <dbReference type="ARBA" id="ARBA00005820"/>
    </source>
</evidence>
<feature type="compositionally biased region" description="Low complexity" evidence="7">
    <location>
        <begin position="315"/>
        <end position="335"/>
    </location>
</feature>
<feature type="DNA-binding region" description="OmpR/PhoB-type" evidence="6">
    <location>
        <begin position="1"/>
        <end position="97"/>
    </location>
</feature>
<name>A0ABW7UIU1_9ACTN</name>
<gene>
    <name evidence="9" type="ORF">ACH407_34305</name>
</gene>
<organism evidence="9 10">
    <name type="scientific">Streptomyces litmocidini</name>
    <dbReference type="NCBI Taxonomy" id="67318"/>
    <lineage>
        <taxon>Bacteria</taxon>
        <taxon>Bacillati</taxon>
        <taxon>Actinomycetota</taxon>
        <taxon>Actinomycetes</taxon>
        <taxon>Kitasatosporales</taxon>
        <taxon>Streptomycetaceae</taxon>
        <taxon>Streptomyces</taxon>
    </lineage>
</organism>
<dbReference type="Pfam" id="PF00931">
    <property type="entry name" value="NB-ARC"/>
    <property type="match status" value="1"/>
</dbReference>
<feature type="compositionally biased region" description="Gly residues" evidence="7">
    <location>
        <begin position="336"/>
        <end position="394"/>
    </location>
</feature>
<protein>
    <submittedName>
        <fullName evidence="9">AfsR/SARP family transcriptional regulator</fullName>
    </submittedName>
</protein>
<keyword evidence="3" id="KW-0805">Transcription regulation</keyword>
<dbReference type="SUPFAM" id="SSF48452">
    <property type="entry name" value="TPR-like"/>
    <property type="match status" value="2"/>
</dbReference>
<dbReference type="RefSeq" id="WP_398713264.1">
    <property type="nucleotide sequence ID" value="NZ_JBIRUI010000024.1"/>
</dbReference>
<dbReference type="InterPro" id="IPR027417">
    <property type="entry name" value="P-loop_NTPase"/>
</dbReference>
<dbReference type="InterPro" id="IPR002182">
    <property type="entry name" value="NB-ARC"/>
</dbReference>
<evidence type="ECO:0000256" key="7">
    <source>
        <dbReference type="SAM" id="MobiDB-lite"/>
    </source>
</evidence>
<feature type="domain" description="OmpR/PhoB-type" evidence="8">
    <location>
        <begin position="1"/>
        <end position="97"/>
    </location>
</feature>
<dbReference type="InterPro" id="IPR011990">
    <property type="entry name" value="TPR-like_helical_dom_sf"/>
</dbReference>
<dbReference type="PANTHER" id="PTHR35807">
    <property type="entry name" value="TRANSCRIPTIONAL REGULATOR REDD-RELATED"/>
    <property type="match status" value="1"/>
</dbReference>
<evidence type="ECO:0000256" key="3">
    <source>
        <dbReference type="ARBA" id="ARBA00023015"/>
    </source>
</evidence>
<evidence type="ECO:0000256" key="5">
    <source>
        <dbReference type="ARBA" id="ARBA00023163"/>
    </source>
</evidence>
<dbReference type="InterPro" id="IPR051677">
    <property type="entry name" value="AfsR-DnrI-RedD_regulator"/>
</dbReference>
<dbReference type="Pfam" id="PF03704">
    <property type="entry name" value="BTAD"/>
    <property type="match status" value="1"/>
</dbReference>
<comment type="similarity">
    <text evidence="1">Belongs to the AfsR/DnrI/RedD regulatory family.</text>
</comment>
<feature type="region of interest" description="Disordered" evidence="7">
    <location>
        <begin position="1043"/>
        <end position="1066"/>
    </location>
</feature>
<dbReference type="Gene3D" id="1.25.40.10">
    <property type="entry name" value="Tetratricopeptide repeat domain"/>
    <property type="match status" value="2"/>
</dbReference>
<keyword evidence="4 6" id="KW-0238">DNA-binding</keyword>
<evidence type="ECO:0000256" key="2">
    <source>
        <dbReference type="ARBA" id="ARBA00023012"/>
    </source>
</evidence>